<name>A0A4V1AE12_9ASCO</name>
<gene>
    <name evidence="4" type="primary">MPUL0B08100</name>
    <name evidence="4" type="ORF">METSCH_B08100</name>
</gene>
<keyword evidence="2" id="KW-0732">Signal</keyword>
<organism evidence="4 5">
    <name type="scientific">Metschnikowia aff. pulcherrima</name>
    <dbReference type="NCBI Taxonomy" id="2163413"/>
    <lineage>
        <taxon>Eukaryota</taxon>
        <taxon>Fungi</taxon>
        <taxon>Dikarya</taxon>
        <taxon>Ascomycota</taxon>
        <taxon>Saccharomycotina</taxon>
        <taxon>Pichiomycetes</taxon>
        <taxon>Metschnikowiaceae</taxon>
        <taxon>Metschnikowia</taxon>
    </lineage>
</organism>
<sequence>MVALTTGHVLIATLICCFIICFHFRVRIIEKFEFWRNRRRWHSLSQSPGSGFQDDMEAGLSSSNFDLHENLLNQDPRSLDESAKEEIRNLMLQKNISFDKARLKYFQDRLLRNGIGADGIPKDSKTVTF</sequence>
<accession>A0A4V1AE12</accession>
<reference evidence="5" key="1">
    <citation type="submission" date="2019-03" db="EMBL/GenBank/DDBJ databases">
        <title>Snf2 controls pulcherriminic acid biosynthesis and connects pigmentation and antifungal activity of the yeast Metschnikowia pulcherrima.</title>
        <authorList>
            <person name="Gore-Lloyd D."/>
            <person name="Sumann I."/>
            <person name="Brachmann A.O."/>
            <person name="Schneeberger K."/>
            <person name="Ortiz-Merino R.A."/>
            <person name="Moreno-Beltran M."/>
            <person name="Schlaefli M."/>
            <person name="Kirner P."/>
            <person name="Santos Kron A."/>
            <person name="Wolfe K.H."/>
            <person name="Piel J."/>
            <person name="Ahrens C.H."/>
            <person name="Henk D."/>
            <person name="Freimoser F.M."/>
        </authorList>
    </citation>
    <scope>NUCLEOTIDE SEQUENCE [LARGE SCALE GENOMIC DNA]</scope>
    <source>
        <strain evidence="5">APC 1.2</strain>
    </source>
</reference>
<keyword evidence="3" id="KW-1133">Transmembrane helix</keyword>
<keyword evidence="5" id="KW-1185">Reference proteome</keyword>
<dbReference type="PANTHER" id="PTHR28023:SF1">
    <property type="entry name" value="UPF0357 PROTEIN YCL012C"/>
    <property type="match status" value="1"/>
</dbReference>
<feature type="transmembrane region" description="Helical" evidence="3">
    <location>
        <begin position="6"/>
        <end position="26"/>
    </location>
</feature>
<keyword evidence="3" id="KW-0472">Membrane</keyword>
<dbReference type="AlphaFoldDB" id="A0A4V1AE12"/>
<evidence type="ECO:0000256" key="3">
    <source>
        <dbReference type="SAM" id="Phobius"/>
    </source>
</evidence>
<dbReference type="Proteomes" id="UP000292447">
    <property type="component" value="Chromosome II"/>
</dbReference>
<evidence type="ECO:0000313" key="4">
    <source>
        <dbReference type="EMBL" id="QBM87603.1"/>
    </source>
</evidence>
<evidence type="ECO:0000256" key="1">
    <source>
        <dbReference type="ARBA" id="ARBA00008325"/>
    </source>
</evidence>
<dbReference type="EMBL" id="CP034457">
    <property type="protein sequence ID" value="QBM87603.1"/>
    <property type="molecule type" value="Genomic_DNA"/>
</dbReference>
<dbReference type="Pfam" id="PF09435">
    <property type="entry name" value="DUF2015"/>
    <property type="match status" value="1"/>
</dbReference>
<protein>
    <submittedName>
        <fullName evidence="4">Uncharacterized protein</fullName>
    </submittedName>
</protein>
<comment type="similarity">
    <text evidence="1">Belongs to the UPF0357 family.</text>
</comment>
<evidence type="ECO:0000313" key="5">
    <source>
        <dbReference type="Proteomes" id="UP000292447"/>
    </source>
</evidence>
<keyword evidence="3" id="KW-0812">Transmembrane</keyword>
<proteinExistence type="inferred from homology"/>
<dbReference type="InterPro" id="IPR018559">
    <property type="entry name" value="DUF2015"/>
</dbReference>
<evidence type="ECO:0000256" key="2">
    <source>
        <dbReference type="ARBA" id="ARBA00022729"/>
    </source>
</evidence>
<dbReference type="PANTHER" id="PTHR28023">
    <property type="entry name" value="UPF0357 PROTEIN YCL012C"/>
    <property type="match status" value="1"/>
</dbReference>